<reference evidence="2 3" key="1">
    <citation type="journal article" date="2006" name="PLoS Genet.">
        <title>Secrets of soil survival revealed by the genome sequence of Arthrobacter aurescens TC1.</title>
        <authorList>
            <person name="Mongodin E.F."/>
            <person name="Shapir N."/>
            <person name="Daugherty S.C."/>
            <person name="DeBoy R.T."/>
            <person name="Emerson J.B."/>
            <person name="Shvartzbeyn A."/>
            <person name="Radune D."/>
            <person name="Vamathevan J."/>
            <person name="Riggs F."/>
            <person name="Grinberg V."/>
            <person name="Khouri H."/>
            <person name="Wackett L.P."/>
            <person name="Nelson K.E."/>
            <person name="Sadowsky M.J."/>
        </authorList>
    </citation>
    <scope>NUCLEOTIDE SEQUENCE [LARGE SCALE GENOMIC DNA]</scope>
    <source>
        <strain evidence="2 3">TC1</strain>
    </source>
</reference>
<dbReference type="RefSeq" id="WP_011775811.1">
    <property type="nucleotide sequence ID" value="NC_008711.1"/>
</dbReference>
<protein>
    <recommendedName>
        <fullName evidence="1">PPM-type phosphatase domain-containing protein</fullName>
    </recommendedName>
</protein>
<evidence type="ECO:0000259" key="1">
    <source>
        <dbReference type="PROSITE" id="PS51746"/>
    </source>
</evidence>
<dbReference type="SMART" id="SM00331">
    <property type="entry name" value="PP2C_SIG"/>
    <property type="match status" value="1"/>
</dbReference>
<dbReference type="eggNOG" id="COG0631">
    <property type="taxonomic scope" value="Bacteria"/>
</dbReference>
<dbReference type="STRING" id="290340.AAur_3186"/>
<name>A1R9H1_PAEAT</name>
<dbReference type="KEGG" id="aau:AAur_3186"/>
<organism evidence="2 3">
    <name type="scientific">Paenarthrobacter aurescens (strain TC1)</name>
    <dbReference type="NCBI Taxonomy" id="290340"/>
    <lineage>
        <taxon>Bacteria</taxon>
        <taxon>Bacillati</taxon>
        <taxon>Actinomycetota</taxon>
        <taxon>Actinomycetes</taxon>
        <taxon>Micrococcales</taxon>
        <taxon>Micrococcaceae</taxon>
        <taxon>Paenarthrobacter</taxon>
    </lineage>
</organism>
<dbReference type="AlphaFoldDB" id="A1R9H1"/>
<feature type="domain" description="PPM-type phosphatase" evidence="1">
    <location>
        <begin position="6"/>
        <end position="231"/>
    </location>
</feature>
<dbReference type="SUPFAM" id="SSF81606">
    <property type="entry name" value="PP2C-like"/>
    <property type="match status" value="1"/>
</dbReference>
<dbReference type="SMART" id="SM00332">
    <property type="entry name" value="PP2Cc"/>
    <property type="match status" value="1"/>
</dbReference>
<sequence length="234" mass="24628">MSSKLLFQFKASQLTGPRQFQNDSFYVGKRWLVVADGAGSHASARDVADRVVDHYGDLAQTAPARSIGDALASAPKDLGTTLSHVGLEDASTVVAALLDDADQLWLSSVGDSRLLVVREGQIIATNALHNAKADFLLAHNNTLPPFGADAVLTRYIAAGEGYPADTFSLQAQADDVVLLLSDGVEGAVDLDHIRSTVEANGLDAEAINRDIMATASKNGLVDNATCVVARITRG</sequence>
<dbReference type="PROSITE" id="PS51746">
    <property type="entry name" value="PPM_2"/>
    <property type="match status" value="1"/>
</dbReference>
<dbReference type="HOGENOM" id="CLU_1183066_0_0_11"/>
<dbReference type="Proteomes" id="UP000000637">
    <property type="component" value="Chromosome"/>
</dbReference>
<dbReference type="EMBL" id="CP000474">
    <property type="protein sequence ID" value="ABM10054.1"/>
    <property type="molecule type" value="Genomic_DNA"/>
</dbReference>
<proteinExistence type="predicted"/>
<accession>A1R9H1</accession>
<dbReference type="InterPro" id="IPR001932">
    <property type="entry name" value="PPM-type_phosphatase-like_dom"/>
</dbReference>
<keyword evidence="3" id="KW-1185">Reference proteome</keyword>
<evidence type="ECO:0000313" key="2">
    <source>
        <dbReference type="EMBL" id="ABM10054.1"/>
    </source>
</evidence>
<dbReference type="InterPro" id="IPR036457">
    <property type="entry name" value="PPM-type-like_dom_sf"/>
</dbReference>
<evidence type="ECO:0000313" key="3">
    <source>
        <dbReference type="Proteomes" id="UP000000637"/>
    </source>
</evidence>
<dbReference type="Gene3D" id="3.60.40.10">
    <property type="entry name" value="PPM-type phosphatase domain"/>
    <property type="match status" value="1"/>
</dbReference>
<gene>
    <name evidence="2" type="ordered locus">AAur_3186</name>
</gene>